<dbReference type="CDD" id="cd07500">
    <property type="entry name" value="HAD_PSP"/>
    <property type="match status" value="1"/>
</dbReference>
<evidence type="ECO:0000256" key="12">
    <source>
        <dbReference type="ARBA" id="ARBA00048138"/>
    </source>
</evidence>
<dbReference type="NCBIfam" id="TIGR01488">
    <property type="entry name" value="HAD-SF-IB"/>
    <property type="match status" value="1"/>
</dbReference>
<evidence type="ECO:0000256" key="9">
    <source>
        <dbReference type="ARBA" id="ARBA00022842"/>
    </source>
</evidence>
<keyword evidence="9" id="KW-0460">Magnesium</keyword>
<dbReference type="InterPro" id="IPR050582">
    <property type="entry name" value="HAD-like_SerB"/>
</dbReference>
<evidence type="ECO:0000256" key="5">
    <source>
        <dbReference type="ARBA" id="ARBA00015196"/>
    </source>
</evidence>
<dbReference type="Pfam" id="PF12710">
    <property type="entry name" value="HAD"/>
    <property type="match status" value="1"/>
</dbReference>
<comment type="catalytic activity">
    <reaction evidence="12">
        <text>O-phospho-L-serine + H2O = L-serine + phosphate</text>
        <dbReference type="Rhea" id="RHEA:21208"/>
        <dbReference type="ChEBI" id="CHEBI:15377"/>
        <dbReference type="ChEBI" id="CHEBI:33384"/>
        <dbReference type="ChEBI" id="CHEBI:43474"/>
        <dbReference type="ChEBI" id="CHEBI:57524"/>
        <dbReference type="EC" id="3.1.3.3"/>
    </reaction>
</comment>
<evidence type="ECO:0000256" key="8">
    <source>
        <dbReference type="ARBA" id="ARBA00022801"/>
    </source>
</evidence>
<dbReference type="SFLD" id="SFLDS00003">
    <property type="entry name" value="Haloacid_Dehalogenase"/>
    <property type="match status" value="1"/>
</dbReference>
<dbReference type="Proteomes" id="UP001596492">
    <property type="component" value="Unassembled WGS sequence"/>
</dbReference>
<evidence type="ECO:0000256" key="11">
    <source>
        <dbReference type="ARBA" id="ARBA00031693"/>
    </source>
</evidence>
<gene>
    <name evidence="14" type="primary">serB</name>
    <name evidence="14" type="ORF">ACFQS8_09570</name>
</gene>
<dbReference type="NCBIfam" id="TIGR00338">
    <property type="entry name" value="serB"/>
    <property type="match status" value="1"/>
</dbReference>
<dbReference type="EMBL" id="JBHTBR010000005">
    <property type="protein sequence ID" value="MFC7291863.1"/>
    <property type="molecule type" value="Genomic_DNA"/>
</dbReference>
<organism evidence="14 15">
    <name type="scientific">Hirschia litorea</name>
    <dbReference type="NCBI Taxonomy" id="1199156"/>
    <lineage>
        <taxon>Bacteria</taxon>
        <taxon>Pseudomonadati</taxon>
        <taxon>Pseudomonadota</taxon>
        <taxon>Alphaproteobacteria</taxon>
        <taxon>Hyphomonadales</taxon>
        <taxon>Hyphomonadaceae</taxon>
        <taxon>Hirschia</taxon>
    </lineage>
</organism>
<evidence type="ECO:0000256" key="6">
    <source>
        <dbReference type="ARBA" id="ARBA00022605"/>
    </source>
</evidence>
<comment type="similarity">
    <text evidence="3">Belongs to the HAD-like hydrolase superfamily. SerB family.</text>
</comment>
<keyword evidence="10" id="KW-0718">Serine biosynthesis</keyword>
<protein>
    <recommendedName>
        <fullName evidence="5">Phosphoserine phosphatase</fullName>
        <ecNumber evidence="4">3.1.3.3</ecNumber>
    </recommendedName>
    <alternativeName>
        <fullName evidence="11">O-phosphoserine phosphohydrolase</fullName>
    </alternativeName>
</protein>
<dbReference type="GO" id="GO:0016787">
    <property type="term" value="F:hydrolase activity"/>
    <property type="evidence" value="ECO:0007669"/>
    <property type="project" value="UniProtKB-KW"/>
</dbReference>
<dbReference type="InterPro" id="IPR023214">
    <property type="entry name" value="HAD_sf"/>
</dbReference>
<dbReference type="InterPro" id="IPR036412">
    <property type="entry name" value="HAD-like_sf"/>
</dbReference>
<evidence type="ECO:0000313" key="14">
    <source>
        <dbReference type="EMBL" id="MFC7291863.1"/>
    </source>
</evidence>
<comment type="cofactor">
    <cofactor evidence="1">
        <name>Mg(2+)</name>
        <dbReference type="ChEBI" id="CHEBI:18420"/>
    </cofactor>
</comment>
<dbReference type="InterPro" id="IPR004469">
    <property type="entry name" value="PSP"/>
</dbReference>
<comment type="catalytic activity">
    <reaction evidence="13">
        <text>O-phospho-D-serine + H2O = D-serine + phosphate</text>
        <dbReference type="Rhea" id="RHEA:24873"/>
        <dbReference type="ChEBI" id="CHEBI:15377"/>
        <dbReference type="ChEBI" id="CHEBI:35247"/>
        <dbReference type="ChEBI" id="CHEBI:43474"/>
        <dbReference type="ChEBI" id="CHEBI:58680"/>
        <dbReference type="EC" id="3.1.3.3"/>
    </reaction>
</comment>
<dbReference type="SFLD" id="SFLDG01137">
    <property type="entry name" value="C1.6.1:_Phosphoserine_Phosphat"/>
    <property type="match status" value="1"/>
</dbReference>
<evidence type="ECO:0000256" key="4">
    <source>
        <dbReference type="ARBA" id="ARBA00012640"/>
    </source>
</evidence>
<keyword evidence="7" id="KW-0479">Metal-binding</keyword>
<evidence type="ECO:0000256" key="1">
    <source>
        <dbReference type="ARBA" id="ARBA00001946"/>
    </source>
</evidence>
<keyword evidence="8 14" id="KW-0378">Hydrolase</keyword>
<comment type="pathway">
    <text evidence="2">Amino-acid biosynthesis; L-serine biosynthesis; L-serine from 3-phospho-D-glycerate: step 3/3.</text>
</comment>
<dbReference type="SFLD" id="SFLDG01136">
    <property type="entry name" value="C1.6:_Phosphoserine_Phosphatas"/>
    <property type="match status" value="1"/>
</dbReference>
<keyword evidence="6" id="KW-0028">Amino-acid biosynthesis</keyword>
<evidence type="ECO:0000256" key="2">
    <source>
        <dbReference type="ARBA" id="ARBA00005135"/>
    </source>
</evidence>
<dbReference type="PANTHER" id="PTHR43344">
    <property type="entry name" value="PHOSPHOSERINE PHOSPHATASE"/>
    <property type="match status" value="1"/>
</dbReference>
<dbReference type="EC" id="3.1.3.3" evidence="4"/>
<name>A0ABW2IL46_9PROT</name>
<accession>A0ABW2IL46</accession>
<proteinExistence type="inferred from homology"/>
<evidence type="ECO:0000313" key="15">
    <source>
        <dbReference type="Proteomes" id="UP001596492"/>
    </source>
</evidence>
<keyword evidence="15" id="KW-1185">Reference proteome</keyword>
<evidence type="ECO:0000256" key="7">
    <source>
        <dbReference type="ARBA" id="ARBA00022723"/>
    </source>
</evidence>
<evidence type="ECO:0000256" key="13">
    <source>
        <dbReference type="ARBA" id="ARBA00048523"/>
    </source>
</evidence>
<evidence type="ECO:0000256" key="3">
    <source>
        <dbReference type="ARBA" id="ARBA00009184"/>
    </source>
</evidence>
<dbReference type="SFLD" id="SFLDF00029">
    <property type="entry name" value="phosphoserine_phosphatase"/>
    <property type="match status" value="1"/>
</dbReference>
<dbReference type="RefSeq" id="WP_382167101.1">
    <property type="nucleotide sequence ID" value="NZ_JBHTBR010000005.1"/>
</dbReference>
<dbReference type="SUPFAM" id="SSF56784">
    <property type="entry name" value="HAD-like"/>
    <property type="match status" value="1"/>
</dbReference>
<dbReference type="Gene3D" id="3.40.50.1000">
    <property type="entry name" value="HAD superfamily/HAD-like"/>
    <property type="match status" value="1"/>
</dbReference>
<dbReference type="PANTHER" id="PTHR43344:SF2">
    <property type="entry name" value="PHOSPHOSERINE PHOSPHATASE"/>
    <property type="match status" value="1"/>
</dbReference>
<sequence length="295" mass="32014">MKLVIAAKKSDNLSTAIERILTDANGAFGDIVSLGGENWECKERSIEDDAWQDLAEDVYIQLNACAAEFAFVPDENRKKKLLISDMDSTIIGQECIDELADFAGKKDEVSEITERAMRGELDFDGALTTRVAMLKGLSTDVLQQCFEQRITLNDDARTLVRTMSENGARCVLVSGGFTFFTERVAKLAGFHHHRANTLLIENNALTGEVGRPILGREAKLIALNEEAAIADATSADALAIGDGANDLAMIEAAGLGIAYRAKKVVSEQADMAIKGPSLIPALFFQGYKESEFVTD</sequence>
<reference evidence="15" key="1">
    <citation type="journal article" date="2019" name="Int. J. Syst. Evol. Microbiol.">
        <title>The Global Catalogue of Microorganisms (GCM) 10K type strain sequencing project: providing services to taxonomists for standard genome sequencing and annotation.</title>
        <authorList>
            <consortium name="The Broad Institute Genomics Platform"/>
            <consortium name="The Broad Institute Genome Sequencing Center for Infectious Disease"/>
            <person name="Wu L."/>
            <person name="Ma J."/>
        </authorList>
    </citation>
    <scope>NUCLEOTIDE SEQUENCE [LARGE SCALE GENOMIC DNA]</scope>
    <source>
        <strain evidence="15">CCUG 51308</strain>
    </source>
</reference>
<evidence type="ECO:0000256" key="10">
    <source>
        <dbReference type="ARBA" id="ARBA00023299"/>
    </source>
</evidence>
<comment type="caution">
    <text evidence="14">The sequence shown here is derived from an EMBL/GenBank/DDBJ whole genome shotgun (WGS) entry which is preliminary data.</text>
</comment>